<dbReference type="EMBL" id="JUFZ01000130">
    <property type="protein sequence ID" value="KIC05983.1"/>
    <property type="molecule type" value="Genomic_DNA"/>
</dbReference>
<proteinExistence type="predicted"/>
<gene>
    <name evidence="1" type="ORF">MCC93_25700</name>
</gene>
<reference evidence="1 2" key="1">
    <citation type="submission" date="2014-12" db="EMBL/GenBank/DDBJ databases">
        <title>Genome sequence of Morococcus cerebrosus.</title>
        <authorList>
            <person name="Shin S.-K."/>
            <person name="Yi H."/>
        </authorList>
    </citation>
    <scope>NUCLEOTIDE SEQUENCE [LARGE SCALE GENOMIC DNA]</scope>
    <source>
        <strain evidence="1 2">CIP 81.93</strain>
    </source>
</reference>
<accession>A0A0C1EAX4</accession>
<comment type="caution">
    <text evidence="1">The sequence shown here is derived from an EMBL/GenBank/DDBJ whole genome shotgun (WGS) entry which is preliminary data.</text>
</comment>
<name>A0A0C1EAX4_9NEIS</name>
<protein>
    <submittedName>
        <fullName evidence="1">Uncharacterized protein</fullName>
    </submittedName>
</protein>
<evidence type="ECO:0000313" key="2">
    <source>
        <dbReference type="Proteomes" id="UP000031390"/>
    </source>
</evidence>
<dbReference type="AlphaFoldDB" id="A0A0C1EAX4"/>
<dbReference type="Proteomes" id="UP000031390">
    <property type="component" value="Unassembled WGS sequence"/>
</dbReference>
<evidence type="ECO:0000313" key="1">
    <source>
        <dbReference type="EMBL" id="KIC05983.1"/>
    </source>
</evidence>
<sequence>MQIRRTTLSPAFSRRTGEEAGCKLKQGRLKTLRFEFERNKLTPSVFKRPFI</sequence>
<organism evidence="1 2">
    <name type="scientific">Morococcus cerebrosus</name>
    <dbReference type="NCBI Taxonomy" id="1056807"/>
    <lineage>
        <taxon>Bacteria</taxon>
        <taxon>Pseudomonadati</taxon>
        <taxon>Pseudomonadota</taxon>
        <taxon>Betaproteobacteria</taxon>
        <taxon>Neisseriales</taxon>
        <taxon>Neisseriaceae</taxon>
        <taxon>Morococcus</taxon>
    </lineage>
</organism>